<feature type="transmembrane region" description="Helical" evidence="1">
    <location>
        <begin position="75"/>
        <end position="97"/>
    </location>
</feature>
<dbReference type="RefSeq" id="WP_061609921.1">
    <property type="nucleotide sequence ID" value="NZ_JEMA01000661.1"/>
</dbReference>
<gene>
    <name evidence="2" type="ORF">BE15_15450</name>
</gene>
<dbReference type="EMBL" id="JEMA01000661">
    <property type="protein sequence ID" value="KYF67336.1"/>
    <property type="molecule type" value="Genomic_DNA"/>
</dbReference>
<dbReference type="AlphaFoldDB" id="A0A150QHV1"/>
<keyword evidence="1" id="KW-0812">Transmembrane</keyword>
<organism evidence="2 3">
    <name type="scientific">Sorangium cellulosum</name>
    <name type="common">Polyangium cellulosum</name>
    <dbReference type="NCBI Taxonomy" id="56"/>
    <lineage>
        <taxon>Bacteria</taxon>
        <taxon>Pseudomonadati</taxon>
        <taxon>Myxococcota</taxon>
        <taxon>Polyangia</taxon>
        <taxon>Polyangiales</taxon>
        <taxon>Polyangiaceae</taxon>
        <taxon>Sorangium</taxon>
    </lineage>
</organism>
<name>A0A150QHV1_SORCE</name>
<feature type="transmembrane region" description="Helical" evidence="1">
    <location>
        <begin position="20"/>
        <end position="39"/>
    </location>
</feature>
<keyword evidence="1" id="KW-0472">Membrane</keyword>
<comment type="caution">
    <text evidence="2">The sequence shown here is derived from an EMBL/GenBank/DDBJ whole genome shotgun (WGS) entry which is preliminary data.</text>
</comment>
<evidence type="ECO:0000313" key="3">
    <source>
        <dbReference type="Proteomes" id="UP000075260"/>
    </source>
</evidence>
<accession>A0A150QHV1</accession>
<dbReference type="OrthoDB" id="5498071at2"/>
<reference evidence="2 3" key="1">
    <citation type="submission" date="2014-02" db="EMBL/GenBank/DDBJ databases">
        <title>The small core and large imbalanced accessory genome model reveals a collaborative survival strategy of Sorangium cellulosum strains in nature.</title>
        <authorList>
            <person name="Han K."/>
            <person name="Peng R."/>
            <person name="Blom J."/>
            <person name="Li Y.-Z."/>
        </authorList>
    </citation>
    <scope>NUCLEOTIDE SEQUENCE [LARGE SCALE GENOMIC DNA]</scope>
    <source>
        <strain evidence="2 3">So0008-312</strain>
    </source>
</reference>
<feature type="transmembrane region" description="Helical" evidence="1">
    <location>
        <begin position="118"/>
        <end position="145"/>
    </location>
</feature>
<feature type="transmembrane region" description="Helical" evidence="1">
    <location>
        <begin position="255"/>
        <end position="273"/>
    </location>
</feature>
<keyword evidence="1" id="KW-1133">Transmembrane helix</keyword>
<feature type="transmembrane region" description="Helical" evidence="1">
    <location>
        <begin position="184"/>
        <end position="203"/>
    </location>
</feature>
<evidence type="ECO:0000256" key="1">
    <source>
        <dbReference type="SAM" id="Phobius"/>
    </source>
</evidence>
<proteinExistence type="predicted"/>
<feature type="transmembrane region" description="Helical" evidence="1">
    <location>
        <begin position="157"/>
        <end position="177"/>
    </location>
</feature>
<sequence length="278" mass="28394">MKTVLAIALDLVREAASRRWFLALGAAITLLLGVAGLTLRMDIVDGALAATRLFGQVVPTDIRAVDVALRPVLRAAAYVIFYGGLGFGVLACADFAPSLLAPGRIEHLLALPVQRWELLAGTFLGVLGLALAGALYGAGGLTLLLAVKTGVWTVRPVLAALLAGVTFAALYGAMLAAAVFARSAALSAATGGALFLAGIVAGYRDRLGTFFETGAPRALFRAVTAVLPRVSTLADTSADLAASAPVGALDLASQLAGIAVFGLAAVAFGIWGFEQKDF</sequence>
<evidence type="ECO:0000313" key="2">
    <source>
        <dbReference type="EMBL" id="KYF67336.1"/>
    </source>
</evidence>
<dbReference type="Proteomes" id="UP000075260">
    <property type="component" value="Unassembled WGS sequence"/>
</dbReference>
<protein>
    <submittedName>
        <fullName evidence="2">Uncharacterized protein</fullName>
    </submittedName>
</protein>